<organism evidence="2 3">
    <name type="scientific">Tothia fuscella</name>
    <dbReference type="NCBI Taxonomy" id="1048955"/>
    <lineage>
        <taxon>Eukaryota</taxon>
        <taxon>Fungi</taxon>
        <taxon>Dikarya</taxon>
        <taxon>Ascomycota</taxon>
        <taxon>Pezizomycotina</taxon>
        <taxon>Dothideomycetes</taxon>
        <taxon>Pleosporomycetidae</taxon>
        <taxon>Venturiales</taxon>
        <taxon>Cylindrosympodiaceae</taxon>
        <taxon>Tothia</taxon>
    </lineage>
</organism>
<dbReference type="InterPro" id="IPR036444">
    <property type="entry name" value="PLipase_A2_dom_sf"/>
</dbReference>
<reference evidence="2" key="1">
    <citation type="journal article" date="2020" name="Stud. Mycol.">
        <title>101 Dothideomycetes genomes: a test case for predicting lifestyles and emergence of pathogens.</title>
        <authorList>
            <person name="Haridas S."/>
            <person name="Albert R."/>
            <person name="Binder M."/>
            <person name="Bloem J."/>
            <person name="Labutti K."/>
            <person name="Salamov A."/>
            <person name="Andreopoulos B."/>
            <person name="Baker S."/>
            <person name="Barry K."/>
            <person name="Bills G."/>
            <person name="Bluhm B."/>
            <person name="Cannon C."/>
            <person name="Castanera R."/>
            <person name="Culley D."/>
            <person name="Daum C."/>
            <person name="Ezra D."/>
            <person name="Gonzalez J."/>
            <person name="Henrissat B."/>
            <person name="Kuo A."/>
            <person name="Liang C."/>
            <person name="Lipzen A."/>
            <person name="Lutzoni F."/>
            <person name="Magnuson J."/>
            <person name="Mondo S."/>
            <person name="Nolan M."/>
            <person name="Ohm R."/>
            <person name="Pangilinan J."/>
            <person name="Park H.-J."/>
            <person name="Ramirez L."/>
            <person name="Alfaro M."/>
            <person name="Sun H."/>
            <person name="Tritt A."/>
            <person name="Yoshinaga Y."/>
            <person name="Zwiers L.-H."/>
            <person name="Turgeon B."/>
            <person name="Goodwin S."/>
            <person name="Spatafora J."/>
            <person name="Crous P."/>
            <person name="Grigoriev I."/>
        </authorList>
    </citation>
    <scope>NUCLEOTIDE SEQUENCE</scope>
    <source>
        <strain evidence="2">CBS 130266</strain>
    </source>
</reference>
<dbReference type="GO" id="GO:0006644">
    <property type="term" value="P:phospholipid metabolic process"/>
    <property type="evidence" value="ECO:0007669"/>
    <property type="project" value="InterPro"/>
</dbReference>
<dbReference type="SUPFAM" id="SSF48619">
    <property type="entry name" value="Phospholipase A2, PLA2"/>
    <property type="match status" value="1"/>
</dbReference>
<proteinExistence type="predicted"/>
<accession>A0A9P4P5G8</accession>
<evidence type="ECO:0000256" key="1">
    <source>
        <dbReference type="SAM" id="SignalP"/>
    </source>
</evidence>
<dbReference type="GO" id="GO:0050482">
    <property type="term" value="P:arachidonate secretion"/>
    <property type="evidence" value="ECO:0007669"/>
    <property type="project" value="InterPro"/>
</dbReference>
<dbReference type="Gene3D" id="1.20.90.10">
    <property type="entry name" value="Phospholipase A2 domain"/>
    <property type="match status" value="1"/>
</dbReference>
<dbReference type="Proteomes" id="UP000800235">
    <property type="component" value="Unassembled WGS sequence"/>
</dbReference>
<feature type="chain" id="PRO_5040497930" evidence="1">
    <location>
        <begin position="20"/>
        <end position="209"/>
    </location>
</feature>
<protein>
    <submittedName>
        <fullName evidence="2">Uncharacterized protein</fullName>
    </submittedName>
</protein>
<dbReference type="GO" id="GO:0004623">
    <property type="term" value="F:phospholipase A2 activity"/>
    <property type="evidence" value="ECO:0007669"/>
    <property type="project" value="InterPro"/>
</dbReference>
<dbReference type="Pfam" id="PF09056">
    <property type="entry name" value="Phospholip_A2_3"/>
    <property type="match status" value="1"/>
</dbReference>
<comment type="caution">
    <text evidence="2">The sequence shown here is derived from an EMBL/GenBank/DDBJ whole genome shotgun (WGS) entry which is preliminary data.</text>
</comment>
<evidence type="ECO:0000313" key="3">
    <source>
        <dbReference type="Proteomes" id="UP000800235"/>
    </source>
</evidence>
<keyword evidence="3" id="KW-1185">Reference proteome</keyword>
<dbReference type="EMBL" id="MU007009">
    <property type="protein sequence ID" value="KAF2436949.1"/>
    <property type="molecule type" value="Genomic_DNA"/>
</dbReference>
<evidence type="ECO:0000313" key="2">
    <source>
        <dbReference type="EMBL" id="KAF2436949.1"/>
    </source>
</evidence>
<gene>
    <name evidence="2" type="ORF">EJ08DRAFT_7618</name>
</gene>
<keyword evidence="1" id="KW-0732">Signal</keyword>
<name>A0A9P4P5G8_9PEZI</name>
<dbReference type="AlphaFoldDB" id="A0A9P4P5G8"/>
<dbReference type="OrthoDB" id="5120271at2759"/>
<sequence length="209" mass="23664">MHFLTIPLMYSFASFRVTAFPAPGPFSDVTIRDIVAETDECNLKNLQQIIYNSTLTQFDDLFKSPDRPKCYHWCTNGCSWSPDSFPYDLQGNKVSWKPACARHDFSWHNLKRYGAFNEENKLQADNQLRNGMLELCGPHKVCAEISKNLYYPVVRLASQPASEHAEWEADAKTDCTIFPGCCANHSDGEKCGEPNLLGQYKGDMSCMAQ</sequence>
<feature type="signal peptide" evidence="1">
    <location>
        <begin position="1"/>
        <end position="19"/>
    </location>
</feature>
<dbReference type="InterPro" id="IPR015141">
    <property type="entry name" value="PLipase_A2_prok/fun"/>
</dbReference>